<dbReference type="RefSeq" id="WP_068913583.1">
    <property type="nucleotide sequence ID" value="NZ_MBEW02000007.1"/>
</dbReference>
<keyword evidence="2" id="KW-1185">Reference proteome</keyword>
<protein>
    <submittedName>
        <fullName evidence="1">Uncharacterized protein</fullName>
    </submittedName>
</protein>
<name>A0A1C0ADY9_9FIRM</name>
<proteinExistence type="predicted"/>
<dbReference type="Proteomes" id="UP000093352">
    <property type="component" value="Unassembled WGS sequence"/>
</dbReference>
<dbReference type="EMBL" id="MBEW02000007">
    <property type="protein sequence ID" value="RDY21450.1"/>
    <property type="molecule type" value="Genomic_DNA"/>
</dbReference>
<evidence type="ECO:0000313" key="2">
    <source>
        <dbReference type="Proteomes" id="UP000093352"/>
    </source>
</evidence>
<organism evidence="1 2">
    <name type="scientific">Criibacterium bergeronii</name>
    <dbReference type="NCBI Taxonomy" id="1871336"/>
    <lineage>
        <taxon>Bacteria</taxon>
        <taxon>Bacillati</taxon>
        <taxon>Bacillota</taxon>
        <taxon>Clostridia</taxon>
        <taxon>Peptostreptococcales</taxon>
        <taxon>Filifactoraceae</taxon>
        <taxon>Criibacterium</taxon>
    </lineage>
</organism>
<evidence type="ECO:0000313" key="1">
    <source>
        <dbReference type="EMBL" id="RDY21450.1"/>
    </source>
</evidence>
<reference evidence="1 2" key="1">
    <citation type="journal article" date="2016" name="Genome Announc.">
        <title>Draft Genome Sequence of Criibacterium bergeronii gen. nov., sp. nov., Strain CCRI-22567T, Isolated from a Vaginal Sample from a Woman with Bacterial Vaginosis.</title>
        <authorList>
            <person name="Maheux A.F."/>
            <person name="Berube E."/>
            <person name="Boudreau D.K."/>
            <person name="Raymond F."/>
            <person name="Corbeil J."/>
            <person name="Roy P.H."/>
            <person name="Boissinot M."/>
            <person name="Omar R.F."/>
        </authorList>
    </citation>
    <scope>NUCLEOTIDE SEQUENCE [LARGE SCALE GENOMIC DNA]</scope>
    <source>
        <strain evidence="1 2">CCRI-22567</strain>
    </source>
</reference>
<sequence>MRVKGDISPNVCSIEPFGGEVGKVEVRLRENIKPYEEKNEETGEVISGFEYDEYLFVLDDTENLSENIQNNFSDWLTTGRTLEIDPRATLYITAKTTAIDEYTEELIQGGIL</sequence>
<gene>
    <name evidence="1" type="ORF">BBG48_004840</name>
</gene>
<dbReference type="AlphaFoldDB" id="A0A1C0ADY9"/>
<accession>A0A1C0ADY9</accession>
<comment type="caution">
    <text evidence="1">The sequence shown here is derived from an EMBL/GenBank/DDBJ whole genome shotgun (WGS) entry which is preliminary data.</text>
</comment>